<dbReference type="RefSeq" id="WP_238244293.1">
    <property type="nucleotide sequence ID" value="NZ_BPQP01000033.1"/>
</dbReference>
<name>A0ABQ4RY94_9HYPH</name>
<comment type="caution">
    <text evidence="2">The sequence shown here is derived from an EMBL/GenBank/DDBJ whole genome shotgun (WGS) entry which is preliminary data.</text>
</comment>
<evidence type="ECO:0000313" key="2">
    <source>
        <dbReference type="EMBL" id="GJD95152.1"/>
    </source>
</evidence>
<evidence type="ECO:0000256" key="1">
    <source>
        <dbReference type="SAM" id="SignalP"/>
    </source>
</evidence>
<reference evidence="2" key="1">
    <citation type="journal article" date="2021" name="Front. Microbiol.">
        <title>Comprehensive Comparative Genomics and Phenotyping of Methylobacterium Species.</title>
        <authorList>
            <person name="Alessa O."/>
            <person name="Ogura Y."/>
            <person name="Fujitani Y."/>
            <person name="Takami H."/>
            <person name="Hayashi T."/>
            <person name="Sahin N."/>
            <person name="Tani A."/>
        </authorList>
    </citation>
    <scope>NUCLEOTIDE SEQUENCE</scope>
    <source>
        <strain evidence="2">DSM 19015</strain>
    </source>
</reference>
<feature type="signal peptide" evidence="1">
    <location>
        <begin position="1"/>
        <end position="21"/>
    </location>
</feature>
<reference evidence="2" key="2">
    <citation type="submission" date="2021-08" db="EMBL/GenBank/DDBJ databases">
        <authorList>
            <person name="Tani A."/>
            <person name="Ola A."/>
            <person name="Ogura Y."/>
            <person name="Katsura K."/>
            <person name="Hayashi T."/>
        </authorList>
    </citation>
    <scope>NUCLEOTIDE SEQUENCE</scope>
    <source>
        <strain evidence="2">DSM 19015</strain>
    </source>
</reference>
<accession>A0ABQ4RY94</accession>
<proteinExistence type="predicted"/>
<protein>
    <recommendedName>
        <fullName evidence="4">Metal ABC transporter permease</fullName>
    </recommendedName>
</protein>
<dbReference type="EMBL" id="BPQP01000033">
    <property type="protein sequence ID" value="GJD95152.1"/>
    <property type="molecule type" value="Genomic_DNA"/>
</dbReference>
<evidence type="ECO:0008006" key="4">
    <source>
        <dbReference type="Google" id="ProtNLM"/>
    </source>
</evidence>
<feature type="chain" id="PRO_5046732625" description="Metal ABC transporter permease" evidence="1">
    <location>
        <begin position="22"/>
        <end position="222"/>
    </location>
</feature>
<keyword evidence="3" id="KW-1185">Reference proteome</keyword>
<dbReference type="Proteomes" id="UP001055125">
    <property type="component" value="Unassembled WGS sequence"/>
</dbReference>
<evidence type="ECO:0000313" key="3">
    <source>
        <dbReference type="Proteomes" id="UP001055125"/>
    </source>
</evidence>
<keyword evidence="1" id="KW-0732">Signal</keyword>
<gene>
    <name evidence="2" type="ORF">OCOJLMKI_2362</name>
</gene>
<organism evidence="2 3">
    <name type="scientific">Methylobacterium iners</name>
    <dbReference type="NCBI Taxonomy" id="418707"/>
    <lineage>
        <taxon>Bacteria</taxon>
        <taxon>Pseudomonadati</taxon>
        <taxon>Pseudomonadota</taxon>
        <taxon>Alphaproteobacteria</taxon>
        <taxon>Hyphomicrobiales</taxon>
        <taxon>Methylobacteriaceae</taxon>
        <taxon>Methylobacterium</taxon>
    </lineage>
</organism>
<sequence length="222" mass="22647">MTRSVPLALASLVLFVGTVYAAPRPERLRGTIESVDAGSVTIRTRDGKSETVSIGGTRLVSVVPSSLDAVKDGAFIGTATKGENPMTALEVVVFPESMRGTAEGYYGWDTIPDTLAGGTAVESAMTNGTVKAGPPVVESAMTNGTVAGSADAGGEKTLTVTFGKEGSKTIVVPRQAPIVAFEPADAAILKPGSKVFAVGTRDGSTFQARMVAVGKDGLTPPM</sequence>